<gene>
    <name evidence="1" type="ORF">JAAARDRAFT_211130</name>
</gene>
<reference evidence="2" key="1">
    <citation type="journal article" date="2014" name="Proc. Natl. Acad. Sci. U.S.A.">
        <title>Extensive sampling of basidiomycete genomes demonstrates inadequacy of the white-rot/brown-rot paradigm for wood decay fungi.</title>
        <authorList>
            <person name="Riley R."/>
            <person name="Salamov A.A."/>
            <person name="Brown D.W."/>
            <person name="Nagy L.G."/>
            <person name="Floudas D."/>
            <person name="Held B.W."/>
            <person name="Levasseur A."/>
            <person name="Lombard V."/>
            <person name="Morin E."/>
            <person name="Otillar R."/>
            <person name="Lindquist E.A."/>
            <person name="Sun H."/>
            <person name="LaButti K.M."/>
            <person name="Schmutz J."/>
            <person name="Jabbour D."/>
            <person name="Luo H."/>
            <person name="Baker S.E."/>
            <person name="Pisabarro A.G."/>
            <person name="Walton J.D."/>
            <person name="Blanchette R.A."/>
            <person name="Henrissat B."/>
            <person name="Martin F."/>
            <person name="Cullen D."/>
            <person name="Hibbett D.S."/>
            <person name="Grigoriev I.V."/>
        </authorList>
    </citation>
    <scope>NUCLEOTIDE SEQUENCE [LARGE SCALE GENOMIC DNA]</scope>
    <source>
        <strain evidence="2">MUCL 33604</strain>
    </source>
</reference>
<evidence type="ECO:0000313" key="2">
    <source>
        <dbReference type="Proteomes" id="UP000027265"/>
    </source>
</evidence>
<dbReference type="Proteomes" id="UP000027265">
    <property type="component" value="Unassembled WGS sequence"/>
</dbReference>
<dbReference type="AlphaFoldDB" id="A0A067PLL6"/>
<accession>A0A067PLL6</accession>
<protein>
    <submittedName>
        <fullName evidence="1">Uncharacterized protein</fullName>
    </submittedName>
</protein>
<keyword evidence="2" id="KW-1185">Reference proteome</keyword>
<sequence length="192" mass="21953">MPFTWGDHSPWLHALQRSRPPLETLSWAGCYLVKLLKDDQGFVARVIEHLLSQFLMLKAIGMAFSWRPAPTQIHPTPISRMPCPVLIIILANSILFTFTFETLPTPTLAPEVFIQHLASEENDVAAALEERRFVRVEKIPIYPSRHSQHLYMAMKSAWLARILVILAVGTRVPKTDYTIDLEEAIRVLWADK</sequence>
<proteinExistence type="predicted"/>
<dbReference type="EMBL" id="KL197749">
    <property type="protein sequence ID" value="KDQ51351.1"/>
    <property type="molecule type" value="Genomic_DNA"/>
</dbReference>
<organism evidence="1 2">
    <name type="scientific">Jaapia argillacea MUCL 33604</name>
    <dbReference type="NCBI Taxonomy" id="933084"/>
    <lineage>
        <taxon>Eukaryota</taxon>
        <taxon>Fungi</taxon>
        <taxon>Dikarya</taxon>
        <taxon>Basidiomycota</taxon>
        <taxon>Agaricomycotina</taxon>
        <taxon>Agaricomycetes</taxon>
        <taxon>Agaricomycetidae</taxon>
        <taxon>Jaapiales</taxon>
        <taxon>Jaapiaceae</taxon>
        <taxon>Jaapia</taxon>
    </lineage>
</organism>
<name>A0A067PLL6_9AGAM</name>
<dbReference type="InParanoid" id="A0A067PLL6"/>
<evidence type="ECO:0000313" key="1">
    <source>
        <dbReference type="EMBL" id="KDQ51351.1"/>
    </source>
</evidence>
<dbReference type="HOGENOM" id="CLU_1415359_0_0_1"/>